<name>A0A1Y1V6M6_9FUNG</name>
<dbReference type="EMBL" id="MCFH01000027">
    <property type="protein sequence ID" value="ORX48440.1"/>
    <property type="molecule type" value="Genomic_DNA"/>
</dbReference>
<keyword evidence="1" id="KW-0472">Membrane</keyword>
<reference evidence="3 4" key="2">
    <citation type="submission" date="2016-08" db="EMBL/GenBank/DDBJ databases">
        <title>Pervasive Adenine N6-methylation of Active Genes in Fungi.</title>
        <authorList>
            <consortium name="DOE Joint Genome Institute"/>
            <person name="Mondo S.J."/>
            <person name="Dannebaum R.O."/>
            <person name="Kuo R.C."/>
            <person name="Labutti K."/>
            <person name="Haridas S."/>
            <person name="Kuo A."/>
            <person name="Salamov A."/>
            <person name="Ahrendt S.R."/>
            <person name="Lipzen A."/>
            <person name="Sullivan W."/>
            <person name="Andreopoulos W.B."/>
            <person name="Clum A."/>
            <person name="Lindquist E."/>
            <person name="Daum C."/>
            <person name="Ramamoorthy G.K."/>
            <person name="Gryganskyi A."/>
            <person name="Culley D."/>
            <person name="Magnuson J.K."/>
            <person name="James T.Y."/>
            <person name="O'Malley M.A."/>
            <person name="Stajich J.E."/>
            <person name="Spatafora J.W."/>
            <person name="Visel A."/>
            <person name="Grigoriev I.V."/>
        </authorList>
    </citation>
    <scope>NUCLEOTIDE SEQUENCE [LARGE SCALE GENOMIC DNA]</scope>
    <source>
        <strain evidence="4">finn</strain>
    </source>
</reference>
<keyword evidence="4" id="KW-1185">Reference proteome</keyword>
<feature type="signal peptide" evidence="2">
    <location>
        <begin position="1"/>
        <end position="22"/>
    </location>
</feature>
<keyword evidence="1" id="KW-1133">Transmembrane helix</keyword>
<dbReference type="Proteomes" id="UP000193719">
    <property type="component" value="Unassembled WGS sequence"/>
</dbReference>
<feature type="transmembrane region" description="Helical" evidence="1">
    <location>
        <begin position="101"/>
        <end position="119"/>
    </location>
</feature>
<reference evidence="3 4" key="1">
    <citation type="submission" date="2016-08" db="EMBL/GenBank/DDBJ databases">
        <title>Genomes of anaerobic fungi encode conserved fungal cellulosomes for biomass hydrolysis.</title>
        <authorList>
            <consortium name="DOE Joint Genome Institute"/>
            <person name="Haitjema C.H."/>
            <person name="Gilmore S.P."/>
            <person name="Henske J.K."/>
            <person name="Solomon K.V."/>
            <person name="De Groot R."/>
            <person name="Kuo A."/>
            <person name="Mondo S.J."/>
            <person name="Salamov A.A."/>
            <person name="Labutti K."/>
            <person name="Zhao Z."/>
            <person name="Chiniquy J."/>
            <person name="Barry K."/>
            <person name="Brewer H.M."/>
            <person name="Purvine S.O."/>
            <person name="Wright A.T."/>
            <person name="Boxma B."/>
            <person name="Van Alen T."/>
            <person name="Hackstein J.H."/>
            <person name="Baker S.E."/>
            <person name="Grigoriev I.V."/>
            <person name="O'Malley M.A."/>
        </authorList>
    </citation>
    <scope>NUCLEOTIDE SEQUENCE [LARGE SCALE GENOMIC DNA]</scope>
    <source>
        <strain evidence="4">finn</strain>
    </source>
</reference>
<evidence type="ECO:0000256" key="1">
    <source>
        <dbReference type="SAM" id="Phobius"/>
    </source>
</evidence>
<keyword evidence="2" id="KW-0732">Signal</keyword>
<sequence length="215" mass="24944">MNKFGTLVFLFVLLLCIGNVYSIDHSLGGDLEIKQSVVDKMKKEKFTYSYKELKNKKKIVRQKYGKYKGTVINALNKIEKSVEYMKTTIETALDNADKKKLMIYSLVGLFILWYVRRVIKNSFLNKRKVNIYFKESGKNKKYQDLSYPYFDNATYLSSNNDNSQYLNSYNSVSNASAQPAQKKFSLKSSGLFSQRKRKNSDDGNNNTNLFTYAYV</sequence>
<evidence type="ECO:0000256" key="2">
    <source>
        <dbReference type="SAM" id="SignalP"/>
    </source>
</evidence>
<organism evidence="3 4">
    <name type="scientific">Piromyces finnis</name>
    <dbReference type="NCBI Taxonomy" id="1754191"/>
    <lineage>
        <taxon>Eukaryota</taxon>
        <taxon>Fungi</taxon>
        <taxon>Fungi incertae sedis</taxon>
        <taxon>Chytridiomycota</taxon>
        <taxon>Chytridiomycota incertae sedis</taxon>
        <taxon>Neocallimastigomycetes</taxon>
        <taxon>Neocallimastigales</taxon>
        <taxon>Neocallimastigaceae</taxon>
        <taxon>Piromyces</taxon>
    </lineage>
</organism>
<dbReference type="AlphaFoldDB" id="A0A1Y1V6M6"/>
<evidence type="ECO:0000313" key="3">
    <source>
        <dbReference type="EMBL" id="ORX48440.1"/>
    </source>
</evidence>
<feature type="chain" id="PRO_5012575889" evidence="2">
    <location>
        <begin position="23"/>
        <end position="215"/>
    </location>
</feature>
<gene>
    <name evidence="3" type="ORF">BCR36DRAFT_584353</name>
</gene>
<protein>
    <submittedName>
        <fullName evidence="3">Uncharacterized protein</fullName>
    </submittedName>
</protein>
<comment type="caution">
    <text evidence="3">The sequence shown here is derived from an EMBL/GenBank/DDBJ whole genome shotgun (WGS) entry which is preliminary data.</text>
</comment>
<accession>A0A1Y1V6M6</accession>
<evidence type="ECO:0000313" key="4">
    <source>
        <dbReference type="Proteomes" id="UP000193719"/>
    </source>
</evidence>
<proteinExistence type="predicted"/>
<keyword evidence="1" id="KW-0812">Transmembrane</keyword>
<dbReference type="OrthoDB" id="2151550at2759"/>